<keyword evidence="2" id="KW-1003">Cell membrane</keyword>
<comment type="subcellular location">
    <subcellularLocation>
        <location evidence="1">Cell membrane</location>
        <topology evidence="1">Multi-pass membrane protein</topology>
    </subcellularLocation>
</comment>
<comment type="similarity">
    <text evidence="6">Belongs to the ABC-4 integral membrane protein family.</text>
</comment>
<feature type="transmembrane region" description="Helical" evidence="7">
    <location>
        <begin position="284"/>
        <end position="308"/>
    </location>
</feature>
<evidence type="ECO:0000259" key="9">
    <source>
        <dbReference type="Pfam" id="PF12704"/>
    </source>
</evidence>
<dbReference type="InterPro" id="IPR003838">
    <property type="entry name" value="ABC3_permease_C"/>
</dbReference>
<evidence type="ECO:0000256" key="1">
    <source>
        <dbReference type="ARBA" id="ARBA00004651"/>
    </source>
</evidence>
<dbReference type="InterPro" id="IPR025857">
    <property type="entry name" value="MacB_PCD"/>
</dbReference>
<proteinExistence type="inferred from homology"/>
<feature type="domain" description="ABC3 transporter permease C-terminal" evidence="8">
    <location>
        <begin position="287"/>
        <end position="400"/>
    </location>
</feature>
<gene>
    <name evidence="10" type="ORF">QEH52_02895</name>
</gene>
<dbReference type="Pfam" id="PF02687">
    <property type="entry name" value="FtsX"/>
    <property type="match status" value="1"/>
</dbReference>
<reference evidence="10 11" key="1">
    <citation type="submission" date="2023-04" db="EMBL/GenBank/DDBJ databases">
        <title>A novel bacteria isolated from coastal sediment.</title>
        <authorList>
            <person name="Liu X.-J."/>
            <person name="Du Z.-J."/>
        </authorList>
    </citation>
    <scope>NUCLEOTIDE SEQUENCE [LARGE SCALE GENOMIC DNA]</scope>
    <source>
        <strain evidence="10 11">SDUM461003</strain>
    </source>
</reference>
<accession>A0ABU1AQJ7</accession>
<comment type="caution">
    <text evidence="10">The sequence shown here is derived from an EMBL/GenBank/DDBJ whole genome shotgun (WGS) entry which is preliminary data.</text>
</comment>
<sequence length="407" mass="43561">MISMLTNAFFIALREIKRNLMRAFLTVLGIIIGVAAVITMVTLGDGTTQAVKDNISNLGSNLVMVRPGSGFGPRSSSAGVPNFTEADVTAIAEQVPGVAAIAPVRNSSLSTIYRQEARSTSVTGSTLDYFEINSWELAEGRYFTTTEAKTGAAVAVIGNTVKTELFDDEDPIGQKIRVGQASLQIIGILKAKGQAGMGDQDDTMVVPLTTMQRRLGGRSSGRDISQISISAEDDFDSDLLISNITSLMRQRRNLQSNQDNDFNVFDTRQIAETLSSSTQLMTTLLAAVAAVSLLVGGIGIMNIMLVSVTERTREIGIRLAIGATAREVLWQFLVEALTLSCVGGIVGITLAYIFCSLIAPLIQIGFVFNTQINLIAFAFSALVGIVFGFAPARRAAKLDPIDALRHE</sequence>
<evidence type="ECO:0000256" key="5">
    <source>
        <dbReference type="ARBA" id="ARBA00023136"/>
    </source>
</evidence>
<evidence type="ECO:0000313" key="10">
    <source>
        <dbReference type="EMBL" id="MDQ8206441.1"/>
    </source>
</evidence>
<dbReference type="PANTHER" id="PTHR30572:SF4">
    <property type="entry name" value="ABC TRANSPORTER PERMEASE YTRF"/>
    <property type="match status" value="1"/>
</dbReference>
<feature type="domain" description="MacB-like periplasmic core" evidence="9">
    <location>
        <begin position="24"/>
        <end position="245"/>
    </location>
</feature>
<dbReference type="PANTHER" id="PTHR30572">
    <property type="entry name" value="MEMBRANE COMPONENT OF TRANSPORTER-RELATED"/>
    <property type="match status" value="1"/>
</dbReference>
<feature type="transmembrane region" description="Helical" evidence="7">
    <location>
        <begin position="20"/>
        <end position="43"/>
    </location>
</feature>
<dbReference type="Proteomes" id="UP001225316">
    <property type="component" value="Unassembled WGS sequence"/>
</dbReference>
<keyword evidence="11" id="KW-1185">Reference proteome</keyword>
<feature type="transmembrane region" description="Helical" evidence="7">
    <location>
        <begin position="374"/>
        <end position="392"/>
    </location>
</feature>
<feature type="transmembrane region" description="Helical" evidence="7">
    <location>
        <begin position="329"/>
        <end position="362"/>
    </location>
</feature>
<protein>
    <submittedName>
        <fullName evidence="10">ABC transporter permease</fullName>
    </submittedName>
</protein>
<evidence type="ECO:0000256" key="2">
    <source>
        <dbReference type="ARBA" id="ARBA00022475"/>
    </source>
</evidence>
<dbReference type="InterPro" id="IPR050250">
    <property type="entry name" value="Macrolide_Exporter_MacB"/>
</dbReference>
<evidence type="ECO:0000313" key="11">
    <source>
        <dbReference type="Proteomes" id="UP001225316"/>
    </source>
</evidence>
<evidence type="ECO:0000259" key="8">
    <source>
        <dbReference type="Pfam" id="PF02687"/>
    </source>
</evidence>
<keyword evidence="3 7" id="KW-0812">Transmembrane</keyword>
<evidence type="ECO:0000256" key="7">
    <source>
        <dbReference type="SAM" id="Phobius"/>
    </source>
</evidence>
<evidence type="ECO:0000256" key="6">
    <source>
        <dbReference type="ARBA" id="ARBA00038076"/>
    </source>
</evidence>
<keyword evidence="4 7" id="KW-1133">Transmembrane helix</keyword>
<evidence type="ECO:0000256" key="3">
    <source>
        <dbReference type="ARBA" id="ARBA00022692"/>
    </source>
</evidence>
<name>A0ABU1AQJ7_9BACT</name>
<keyword evidence="5 7" id="KW-0472">Membrane</keyword>
<dbReference type="EMBL" id="JARXHW010000004">
    <property type="protein sequence ID" value="MDQ8206441.1"/>
    <property type="molecule type" value="Genomic_DNA"/>
</dbReference>
<dbReference type="Pfam" id="PF12704">
    <property type="entry name" value="MacB_PCD"/>
    <property type="match status" value="1"/>
</dbReference>
<organism evidence="10 11">
    <name type="scientific">Thalassobacterium maritimum</name>
    <dbReference type="NCBI Taxonomy" id="3041265"/>
    <lineage>
        <taxon>Bacteria</taxon>
        <taxon>Pseudomonadati</taxon>
        <taxon>Verrucomicrobiota</taxon>
        <taxon>Opitutia</taxon>
        <taxon>Puniceicoccales</taxon>
        <taxon>Coraliomargaritaceae</taxon>
        <taxon>Thalassobacterium</taxon>
    </lineage>
</organism>
<evidence type="ECO:0000256" key="4">
    <source>
        <dbReference type="ARBA" id="ARBA00022989"/>
    </source>
</evidence>